<evidence type="ECO:0000313" key="6">
    <source>
        <dbReference type="EMBL" id="SDK54516.1"/>
    </source>
</evidence>
<dbReference type="InterPro" id="IPR050107">
    <property type="entry name" value="ABC_carbohydrate_import_ATPase"/>
</dbReference>
<evidence type="ECO:0000256" key="3">
    <source>
        <dbReference type="ARBA" id="ARBA00022741"/>
    </source>
</evidence>
<dbReference type="RefSeq" id="WP_090309366.1">
    <property type="nucleotide sequence ID" value="NZ_FNFE01000005.1"/>
</dbReference>
<dbReference type="SUPFAM" id="SSF52540">
    <property type="entry name" value="P-loop containing nucleoside triphosphate hydrolases"/>
    <property type="match status" value="1"/>
</dbReference>
<dbReference type="PROSITE" id="PS00211">
    <property type="entry name" value="ABC_TRANSPORTER_1"/>
    <property type="match status" value="1"/>
</dbReference>
<dbReference type="EMBL" id="FNFE01000005">
    <property type="protein sequence ID" value="SDK54516.1"/>
    <property type="molecule type" value="Genomic_DNA"/>
</dbReference>
<dbReference type="AlphaFoldDB" id="A0A1G9CS96"/>
<gene>
    <name evidence="6" type="ORF">SAMN04515672_3294</name>
</gene>
<dbReference type="InterPro" id="IPR003593">
    <property type="entry name" value="AAA+_ATPase"/>
</dbReference>
<dbReference type="PANTHER" id="PTHR43790:SF9">
    <property type="entry name" value="GALACTOFURANOSE TRANSPORTER ATP-BINDING PROTEIN YTFR"/>
    <property type="match status" value="1"/>
</dbReference>
<dbReference type="InterPro" id="IPR017871">
    <property type="entry name" value="ABC_transporter-like_CS"/>
</dbReference>
<evidence type="ECO:0000259" key="5">
    <source>
        <dbReference type="PROSITE" id="PS50893"/>
    </source>
</evidence>
<dbReference type="STRING" id="1095776.SAMN04515672_3294"/>
<dbReference type="Gene3D" id="3.40.50.300">
    <property type="entry name" value="P-loop containing nucleotide triphosphate hydrolases"/>
    <property type="match status" value="1"/>
</dbReference>
<dbReference type="Pfam" id="PF00005">
    <property type="entry name" value="ABC_tran"/>
    <property type="match status" value="1"/>
</dbReference>
<dbReference type="GO" id="GO:0016887">
    <property type="term" value="F:ATP hydrolysis activity"/>
    <property type="evidence" value="ECO:0007669"/>
    <property type="project" value="InterPro"/>
</dbReference>
<evidence type="ECO:0000256" key="1">
    <source>
        <dbReference type="ARBA" id="ARBA00022448"/>
    </source>
</evidence>
<dbReference type="InterPro" id="IPR003439">
    <property type="entry name" value="ABC_transporter-like_ATP-bd"/>
</dbReference>
<feature type="domain" description="ABC transporter" evidence="5">
    <location>
        <begin position="7"/>
        <end position="248"/>
    </location>
</feature>
<evidence type="ECO:0000256" key="2">
    <source>
        <dbReference type="ARBA" id="ARBA00022737"/>
    </source>
</evidence>
<dbReference type="CDD" id="cd03216">
    <property type="entry name" value="ABC_Carb_Monos_I"/>
    <property type="match status" value="1"/>
</dbReference>
<dbReference type="GO" id="GO:0005524">
    <property type="term" value="F:ATP binding"/>
    <property type="evidence" value="ECO:0007669"/>
    <property type="project" value="UniProtKB-KW"/>
</dbReference>
<keyword evidence="7" id="KW-1185">Reference proteome</keyword>
<dbReference type="PANTHER" id="PTHR43790">
    <property type="entry name" value="CARBOHYDRATE TRANSPORT ATP-BINDING PROTEIN MG119-RELATED"/>
    <property type="match status" value="1"/>
</dbReference>
<evidence type="ECO:0000313" key="7">
    <source>
        <dbReference type="Proteomes" id="UP000198882"/>
    </source>
</evidence>
<dbReference type="SMART" id="SM00382">
    <property type="entry name" value="AAA"/>
    <property type="match status" value="1"/>
</dbReference>
<name>A0A1G9CS96_9EURY</name>
<accession>A0A1G9CS96</accession>
<protein>
    <submittedName>
        <fullName evidence="6">Monosaccharide ABC transporter ATP-binding protein, CUT2 family</fullName>
    </submittedName>
</protein>
<keyword evidence="4 6" id="KW-0067">ATP-binding</keyword>
<dbReference type="PROSITE" id="PS50893">
    <property type="entry name" value="ABC_TRANSPORTER_2"/>
    <property type="match status" value="1"/>
</dbReference>
<dbReference type="Proteomes" id="UP000198882">
    <property type="component" value="Unassembled WGS sequence"/>
</dbReference>
<proteinExistence type="predicted"/>
<dbReference type="InterPro" id="IPR027417">
    <property type="entry name" value="P-loop_NTPase"/>
</dbReference>
<keyword evidence="2" id="KW-0677">Repeat</keyword>
<organism evidence="6 7">
    <name type="scientific">Natronorubrum texcoconense</name>
    <dbReference type="NCBI Taxonomy" id="1095776"/>
    <lineage>
        <taxon>Archaea</taxon>
        <taxon>Methanobacteriati</taxon>
        <taxon>Methanobacteriota</taxon>
        <taxon>Stenosarchaea group</taxon>
        <taxon>Halobacteria</taxon>
        <taxon>Halobacteriales</taxon>
        <taxon>Natrialbaceae</taxon>
        <taxon>Natronorubrum</taxon>
    </lineage>
</organism>
<sequence length="267" mass="28441">MSSKPIIRTDGLSKRFETVHAVKDVDFSAAEGEIMAVVGDNGAGKSTLIEMLCGVLKPTDGDVFLRGERVEFDDYNDAQEAGIGTVYQDLALAESQSVAANIFLGNEPTKAGLAGRLGLVDEREMATEASAILEQVKIPVDPHAAVRSLSGGQQQAVAIARALQFDPEILIMDEPTSALSIEGVRNVLNVVNDLRERGITIVLISHNIEEVLGIADRITVLHQGELMGVLDADDADREDIVLLMMGGSEDDQVEEITEAGAEEGSTA</sequence>
<keyword evidence="3" id="KW-0547">Nucleotide-binding</keyword>
<dbReference type="OrthoDB" id="18209at2157"/>
<evidence type="ECO:0000256" key="4">
    <source>
        <dbReference type="ARBA" id="ARBA00022840"/>
    </source>
</evidence>
<keyword evidence="1" id="KW-0813">Transport</keyword>
<reference evidence="7" key="1">
    <citation type="submission" date="2016-10" db="EMBL/GenBank/DDBJ databases">
        <authorList>
            <person name="Varghese N."/>
            <person name="Submissions S."/>
        </authorList>
    </citation>
    <scope>NUCLEOTIDE SEQUENCE [LARGE SCALE GENOMIC DNA]</scope>
    <source>
        <strain evidence="7">B4,CECT 8067,JCM 17497</strain>
    </source>
</reference>